<dbReference type="GeneID" id="5470856"/>
<dbReference type="EMBL" id="EF101928">
    <property type="protein sequence ID" value="ABT16397.1"/>
    <property type="molecule type" value="Genomic_DNA"/>
</dbReference>
<sequence>MMSTEPEAFLTTSDVVGSIDVAYFPMSSASPSAFDRPRTPEPLKPRKLANVTNEYVLMRLLIGLIFAGTLHHSFRARSAVMLFPS</sequence>
<organism evidence="1 2">
    <name type="scientific">Chlorovirus heliozoae</name>
    <dbReference type="NCBI Taxonomy" id="322019"/>
    <lineage>
        <taxon>Viruses</taxon>
        <taxon>Varidnaviria</taxon>
        <taxon>Bamfordvirae</taxon>
        <taxon>Nucleocytoviricota</taxon>
        <taxon>Megaviricetes</taxon>
        <taxon>Algavirales</taxon>
        <taxon>Phycodnaviridae</taxon>
        <taxon>Chlorovirus</taxon>
    </lineage>
</organism>
<keyword evidence="2" id="KW-1185">Reference proteome</keyword>
<dbReference type="KEGG" id="vg:5470856"/>
<reference evidence="1 2" key="1">
    <citation type="submission" date="2006-09" db="EMBL/GenBank/DDBJ databases">
        <title>Sequence and annotation of the 288-kb ATCV-1 virus that infects an endosymbiotic Chlorella strain of the heliozoon Acanthocystis turfacea.</title>
        <authorList>
            <person name="Fitzgerald L.A."/>
            <person name="Graves M.V."/>
            <person name="Li X."/>
            <person name="Pfitzner A.J.P."/>
            <person name="Hartigan J."/>
            <person name="Van Etten J.L."/>
        </authorList>
    </citation>
    <scope>NUCLEOTIDE SEQUENCE [LARGE SCALE GENOMIC DNA]</scope>
    <source>
        <strain evidence="1 2">ATCV-1</strain>
    </source>
</reference>
<gene>
    <name evidence="1" type="primary">z263R</name>
    <name evidence="1" type="ORF">ATCV1_z263R</name>
</gene>
<protein>
    <submittedName>
        <fullName evidence="1">Uncharacterized protein z263R</fullName>
    </submittedName>
</protein>
<name>A7K8M3_9PHYC</name>
<evidence type="ECO:0000313" key="1">
    <source>
        <dbReference type="EMBL" id="ABT16397.1"/>
    </source>
</evidence>
<evidence type="ECO:0000313" key="2">
    <source>
        <dbReference type="Proteomes" id="UP000202420"/>
    </source>
</evidence>
<dbReference type="RefSeq" id="YP_001426744.1">
    <property type="nucleotide sequence ID" value="NC_008724.1"/>
</dbReference>
<dbReference type="Proteomes" id="UP000202420">
    <property type="component" value="Segment"/>
</dbReference>
<proteinExistence type="predicted"/>
<accession>A7K8M3</accession>